<sequence>MADILLLDNIDSFTYNLVDQLRASGHRVVIYRNQIAADTIIERLQQLEQPVLMLSPGPGTPAQAGCMPELLQRLRGQLPIIGICLGHQAIVEAYGGHVGQAGEILHGKASAIDHDEQGMFTGMPNPLPVARYHSLVGSNIPTELTVNARFGEMVMAVRHDAHRVCGYQFHPESILTTQGARLLEQTLAWALSPSDVKPQQH</sequence>
<dbReference type="GO" id="GO:0000162">
    <property type="term" value="P:L-tryptophan biosynthetic process"/>
    <property type="evidence" value="ECO:0007669"/>
    <property type="project" value="TreeGrafter"/>
</dbReference>
<dbReference type="GeneID" id="61904192"/>
<dbReference type="GO" id="GO:0004049">
    <property type="term" value="F:anthranilate synthase activity"/>
    <property type="evidence" value="ECO:0007669"/>
    <property type="project" value="UniProtKB-EC"/>
</dbReference>
<dbReference type="SUPFAM" id="SSF52317">
    <property type="entry name" value="Class I glutamine amidotransferase-like"/>
    <property type="match status" value="1"/>
</dbReference>
<dbReference type="PRINTS" id="PR00096">
    <property type="entry name" value="GATASE"/>
</dbReference>
<dbReference type="PANTHER" id="PTHR43418">
    <property type="entry name" value="MULTIFUNCTIONAL TRYPTOPHAN BIOSYNTHESIS PROTEIN-RELATED"/>
    <property type="match status" value="1"/>
</dbReference>
<dbReference type="PRINTS" id="PR00099">
    <property type="entry name" value="CPSGATASE"/>
</dbReference>
<name>A0A0T9T9G9_YERAE</name>
<dbReference type="Proteomes" id="UP000040088">
    <property type="component" value="Unassembled WGS sequence"/>
</dbReference>
<dbReference type="OrthoDB" id="9806430at2"/>
<evidence type="ECO:0000259" key="5">
    <source>
        <dbReference type="Pfam" id="PF00117"/>
    </source>
</evidence>
<dbReference type="CDD" id="cd01743">
    <property type="entry name" value="GATase1_Anthranilate_Synthase"/>
    <property type="match status" value="1"/>
</dbReference>
<gene>
    <name evidence="6" type="primary">trpG</name>
    <name evidence="6" type="ORF">ERS008460_00602</name>
</gene>
<dbReference type="PROSITE" id="PS51273">
    <property type="entry name" value="GATASE_TYPE_1"/>
    <property type="match status" value="1"/>
</dbReference>
<keyword evidence="2" id="KW-0315">Glutamine amidotransferase</keyword>
<evidence type="ECO:0000313" key="6">
    <source>
        <dbReference type="EMBL" id="CNK69386.1"/>
    </source>
</evidence>
<dbReference type="InterPro" id="IPR029062">
    <property type="entry name" value="Class_I_gatase-like"/>
</dbReference>
<protein>
    <recommendedName>
        <fullName evidence="1">anthranilate synthase</fullName>
        <ecNumber evidence="1">4.1.3.27</ecNumber>
    </recommendedName>
</protein>
<comment type="catalytic activity">
    <reaction evidence="4">
        <text>chorismate + L-glutamine = anthranilate + pyruvate + L-glutamate + H(+)</text>
        <dbReference type="Rhea" id="RHEA:21732"/>
        <dbReference type="ChEBI" id="CHEBI:15361"/>
        <dbReference type="ChEBI" id="CHEBI:15378"/>
        <dbReference type="ChEBI" id="CHEBI:16567"/>
        <dbReference type="ChEBI" id="CHEBI:29748"/>
        <dbReference type="ChEBI" id="CHEBI:29985"/>
        <dbReference type="ChEBI" id="CHEBI:58359"/>
        <dbReference type="EC" id="4.1.3.27"/>
    </reaction>
</comment>
<proteinExistence type="predicted"/>
<dbReference type="STRING" id="28152.CH54_526"/>
<dbReference type="GO" id="GO:0005829">
    <property type="term" value="C:cytosol"/>
    <property type="evidence" value="ECO:0007669"/>
    <property type="project" value="TreeGrafter"/>
</dbReference>
<dbReference type="Gene3D" id="3.40.50.880">
    <property type="match status" value="1"/>
</dbReference>
<dbReference type="Pfam" id="PF00117">
    <property type="entry name" value="GATase"/>
    <property type="match status" value="1"/>
</dbReference>
<dbReference type="RefSeq" id="WP_050125172.1">
    <property type="nucleotide sequence ID" value="NZ_CABHPU010000086.1"/>
</dbReference>
<evidence type="ECO:0000313" key="7">
    <source>
        <dbReference type="Proteomes" id="UP000040088"/>
    </source>
</evidence>
<dbReference type="EC" id="4.1.3.27" evidence="1"/>
<organism evidence="6 7">
    <name type="scientific">Yersinia aleksiciae</name>
    <dbReference type="NCBI Taxonomy" id="263819"/>
    <lineage>
        <taxon>Bacteria</taxon>
        <taxon>Pseudomonadati</taxon>
        <taxon>Pseudomonadota</taxon>
        <taxon>Gammaproteobacteria</taxon>
        <taxon>Enterobacterales</taxon>
        <taxon>Yersiniaceae</taxon>
        <taxon>Yersinia</taxon>
    </lineage>
</organism>
<dbReference type="InterPro" id="IPR017926">
    <property type="entry name" value="GATASE"/>
</dbReference>
<evidence type="ECO:0000256" key="3">
    <source>
        <dbReference type="ARBA" id="ARBA00023239"/>
    </source>
</evidence>
<dbReference type="PRINTS" id="PR00097">
    <property type="entry name" value="ANTSNTHASEII"/>
</dbReference>
<feature type="domain" description="Glutamine amidotransferase" evidence="5">
    <location>
        <begin position="5"/>
        <end position="186"/>
    </location>
</feature>
<evidence type="ECO:0000256" key="1">
    <source>
        <dbReference type="ARBA" id="ARBA00012266"/>
    </source>
</evidence>
<dbReference type="NCBIfam" id="TIGR00566">
    <property type="entry name" value="trpG_papA"/>
    <property type="match status" value="1"/>
</dbReference>
<dbReference type="AlphaFoldDB" id="A0A0T9T9G9"/>
<evidence type="ECO:0000256" key="2">
    <source>
        <dbReference type="ARBA" id="ARBA00022962"/>
    </source>
</evidence>
<keyword evidence="3 6" id="KW-0456">Lyase</keyword>
<dbReference type="PANTHER" id="PTHR43418:SF2">
    <property type="entry name" value="BIFUNCTIONAL PROTEIN TRPGD"/>
    <property type="match status" value="1"/>
</dbReference>
<dbReference type="GO" id="GO:0002047">
    <property type="term" value="P:phenazine biosynthetic process"/>
    <property type="evidence" value="ECO:0007669"/>
    <property type="project" value="TreeGrafter"/>
</dbReference>
<reference evidence="7" key="1">
    <citation type="submission" date="2015-03" db="EMBL/GenBank/DDBJ databases">
        <authorList>
            <consortium name="Pathogen Informatics"/>
        </authorList>
    </citation>
    <scope>NUCLEOTIDE SEQUENCE [LARGE SCALE GENOMIC DNA]</scope>
    <source>
        <strain evidence="7">IP27925</strain>
    </source>
</reference>
<evidence type="ECO:0000256" key="4">
    <source>
        <dbReference type="ARBA" id="ARBA00047683"/>
    </source>
</evidence>
<dbReference type="InterPro" id="IPR006221">
    <property type="entry name" value="TrpG/PapA_dom"/>
</dbReference>
<dbReference type="FunFam" id="3.40.50.880:FF:000003">
    <property type="entry name" value="Anthranilate synthase component II"/>
    <property type="match status" value="1"/>
</dbReference>
<accession>A0A0T9T9G9</accession>
<dbReference type="InterPro" id="IPR050472">
    <property type="entry name" value="Anth_synth/Amidotransfase"/>
</dbReference>
<dbReference type="EMBL" id="CQEM01000002">
    <property type="protein sequence ID" value="CNK69386.1"/>
    <property type="molecule type" value="Genomic_DNA"/>
</dbReference>
<dbReference type="GO" id="GO:0004048">
    <property type="term" value="F:anthranilate phosphoribosyltransferase activity"/>
    <property type="evidence" value="ECO:0007669"/>
    <property type="project" value="TreeGrafter"/>
</dbReference>